<dbReference type="Proteomes" id="UP000563853">
    <property type="component" value="Unassembled WGS sequence"/>
</dbReference>
<evidence type="ECO:0008006" key="6">
    <source>
        <dbReference type="Google" id="ProtNLM"/>
    </source>
</evidence>
<reference evidence="1 5" key="2">
    <citation type="submission" date="2020-04" db="EMBL/GenBank/DDBJ databases">
        <authorList>
            <person name="Hitch T.C.A."/>
            <person name="Wylensek D."/>
            <person name="Clavel T."/>
        </authorList>
    </citation>
    <scope>NUCLEOTIDE SEQUENCE [LARGE SCALE GENOMIC DNA]</scope>
    <source>
        <strain evidence="1 5">WCA-389-WT-5H1</strain>
    </source>
</reference>
<dbReference type="STRING" id="1601.GCA_001243975_02007"/>
<evidence type="ECO:0000313" key="4">
    <source>
        <dbReference type="Proteomes" id="UP000215261"/>
    </source>
</evidence>
<dbReference type="Proteomes" id="UP001058429">
    <property type="component" value="Chromosome"/>
</dbReference>
<reference evidence="3" key="3">
    <citation type="submission" date="2022-09" db="EMBL/GenBank/DDBJ databases">
        <title>Complete genome of Ligilactobacillus agilis AM_LB6, isolated from chicken feces.</title>
        <authorList>
            <person name="den Bakker H.C."/>
            <person name="Mann A."/>
        </authorList>
    </citation>
    <scope>NUCLEOTIDE SEQUENCE</scope>
    <source>
        <strain evidence="3">AM_LB6</strain>
    </source>
</reference>
<proteinExistence type="predicted"/>
<accession>A0A226RK87</accession>
<sequence length="149" mass="17151">MDITKMLTFARNYPLRPLVPSKTFSEKEQLAGQYVLVIYYLGQLMGSIQANQAALQAYCNALQAFLQIANERKWTYKMLVDDELLAQIEQKWASQSLNTVYLILEQQLNKSYFENNQAAFVHAWHIFLKFGLVDLGFTAGEIEAQYLQA</sequence>
<dbReference type="AlphaFoldDB" id="A0A226RK87"/>
<reference evidence="2 4" key="1">
    <citation type="submission" date="2016-03" db="EMBL/GenBank/DDBJ databases">
        <title>Sequencing of Lactobacillus Species from Commercial Turkeys.</title>
        <authorList>
            <person name="Johnson T.J."/>
            <person name="Youmans B.P."/>
            <person name="Case K.A."/>
        </authorList>
    </citation>
    <scope>NUCLEOTIDE SEQUENCE [LARGE SCALE GENOMIC DNA]</scope>
    <source>
        <strain evidence="2 4">UMNLA1</strain>
    </source>
</reference>
<dbReference type="EMBL" id="LUGO01000044">
    <property type="protein sequence ID" value="OXS40432.1"/>
    <property type="molecule type" value="Genomic_DNA"/>
</dbReference>
<dbReference type="Proteomes" id="UP000215261">
    <property type="component" value="Unassembled WGS sequence"/>
</dbReference>
<protein>
    <recommendedName>
        <fullName evidence="6">dUTPase</fullName>
    </recommendedName>
</protein>
<dbReference type="EMBL" id="JABAFP010000002">
    <property type="protein sequence ID" value="NME41338.1"/>
    <property type="molecule type" value="Genomic_DNA"/>
</dbReference>
<evidence type="ECO:0000313" key="5">
    <source>
        <dbReference type="Proteomes" id="UP000563853"/>
    </source>
</evidence>
<name>A0A226RK87_9LACO</name>
<organism evidence="2 4">
    <name type="scientific">Ligilactobacillus agilis</name>
    <dbReference type="NCBI Taxonomy" id="1601"/>
    <lineage>
        <taxon>Bacteria</taxon>
        <taxon>Bacillati</taxon>
        <taxon>Bacillota</taxon>
        <taxon>Bacilli</taxon>
        <taxon>Lactobacillales</taxon>
        <taxon>Lactobacillaceae</taxon>
        <taxon>Ligilactobacillus</taxon>
    </lineage>
</organism>
<dbReference type="KEGG" id="lagl:BEN83_05465"/>
<dbReference type="EMBL" id="CP104396">
    <property type="protein sequence ID" value="UXC62794.1"/>
    <property type="molecule type" value="Genomic_DNA"/>
</dbReference>
<evidence type="ECO:0000313" key="3">
    <source>
        <dbReference type="EMBL" id="UXC62794.1"/>
    </source>
</evidence>
<dbReference type="GeneID" id="75137537"/>
<gene>
    <name evidence="2" type="ORF">AYP69_04915</name>
    <name evidence="1" type="ORF">HF863_00860</name>
    <name evidence="3" type="ORF">N4562_06750</name>
</gene>
<dbReference type="RefSeq" id="WP_089144345.1">
    <property type="nucleotide sequence ID" value="NZ_BLAO01000022.1"/>
</dbReference>
<evidence type="ECO:0000313" key="2">
    <source>
        <dbReference type="EMBL" id="OXS40432.1"/>
    </source>
</evidence>
<evidence type="ECO:0000313" key="1">
    <source>
        <dbReference type="EMBL" id="NME41338.1"/>
    </source>
</evidence>